<dbReference type="AlphaFoldDB" id="A6G5B3"/>
<dbReference type="EMBL" id="ABCS01000024">
    <property type="protein sequence ID" value="EDM79025.1"/>
    <property type="molecule type" value="Genomic_DNA"/>
</dbReference>
<evidence type="ECO:0000313" key="1">
    <source>
        <dbReference type="EMBL" id="EDM79025.1"/>
    </source>
</evidence>
<dbReference type="STRING" id="391625.PPSIR1_07273"/>
<organism evidence="1 2">
    <name type="scientific">Plesiocystis pacifica SIR-1</name>
    <dbReference type="NCBI Taxonomy" id="391625"/>
    <lineage>
        <taxon>Bacteria</taxon>
        <taxon>Pseudomonadati</taxon>
        <taxon>Myxococcota</taxon>
        <taxon>Polyangia</taxon>
        <taxon>Nannocystales</taxon>
        <taxon>Nannocystaceae</taxon>
        <taxon>Plesiocystis</taxon>
    </lineage>
</organism>
<comment type="caution">
    <text evidence="1">The sequence shown here is derived from an EMBL/GenBank/DDBJ whole genome shotgun (WGS) entry which is preliminary data.</text>
</comment>
<evidence type="ECO:0000313" key="2">
    <source>
        <dbReference type="Proteomes" id="UP000005801"/>
    </source>
</evidence>
<name>A6G5B3_9BACT</name>
<proteinExistence type="predicted"/>
<sequence length="31" mass="3411">MENTQIKLCGQACADFGEVLTADVDFYCNPN</sequence>
<keyword evidence="2" id="KW-1185">Reference proteome</keyword>
<dbReference type="Proteomes" id="UP000005801">
    <property type="component" value="Unassembled WGS sequence"/>
</dbReference>
<protein>
    <submittedName>
        <fullName evidence="1">Uncharacterized protein</fullName>
    </submittedName>
</protein>
<accession>A6G5B3</accession>
<reference evidence="1 2" key="1">
    <citation type="submission" date="2007-06" db="EMBL/GenBank/DDBJ databases">
        <authorList>
            <person name="Shimkets L."/>
            <person name="Ferriera S."/>
            <person name="Johnson J."/>
            <person name="Kravitz S."/>
            <person name="Beeson K."/>
            <person name="Sutton G."/>
            <person name="Rogers Y.-H."/>
            <person name="Friedman R."/>
            <person name="Frazier M."/>
            <person name="Venter J.C."/>
        </authorList>
    </citation>
    <scope>NUCLEOTIDE SEQUENCE [LARGE SCALE GENOMIC DNA]</scope>
    <source>
        <strain evidence="1 2">SIR-1</strain>
    </source>
</reference>
<gene>
    <name evidence="1" type="ORF">PPSIR1_07273</name>
</gene>